<dbReference type="EMBL" id="MU863624">
    <property type="protein sequence ID" value="KAK4106056.1"/>
    <property type="molecule type" value="Genomic_DNA"/>
</dbReference>
<evidence type="ECO:0000313" key="7">
    <source>
        <dbReference type="EMBL" id="KAK4106056.1"/>
    </source>
</evidence>
<dbReference type="PANTHER" id="PTHR47636:SF1">
    <property type="entry name" value="TRANSCRIPTIONAL REGULATORY PROTEIN RCO1"/>
    <property type="match status" value="1"/>
</dbReference>
<feature type="compositionally biased region" description="Basic residues" evidence="5">
    <location>
        <begin position="503"/>
        <end position="515"/>
    </location>
</feature>
<sequence>MAPNDDKAPTNRRATRSRYSSPMAPTNGALDASSSSSSSSSSSRAQGNGSATNGAEGQKTFMQRWLEPPVQVKASYQEAGLVRQPGGVFENMAPLGTLPKVGLFKKTAPPPAAAPEQRAPTRIIIKTKPAAPSTPVPAPPPPPVAAAEEDETEADETEEDDDDCMTEDQDEEDLGDKHRHARPAKEGHKARTTAAAQRSRRSVISGETDDEEWAPSASAQKGKTRRSSSRASIGSLQRPAAGVMAGSRPADKKEFIDKVVEAAVDEALSHFRYPTAWALHMLYDENSSDTEFLTMITKVLLQTANADELEEFARLIHAKKKEGKKNHKARSHFVPAASTSTRSTPHPPKRAPYGSLVKFDVSTLRLGRGRSKSEGRKRERPVEAKEPGPEEPAQREPEPEPAPEPELPPRKKRKAATRQQDAPPPPPSAPKMATTNGVGGKANAETPSRRRTRARSVSSTSSLSSARSLSPPEGIQEDRDDGQGVDETPSRTSPTPPQPITAAKRRRSNAPRKTRNVSPSQRSPAAVPTSTPAPQQPAAEAASSLPSQRPSPAAEQPAVALDELQPYEMPAVVDSPLFPNLNPKKGSKSGTPTLVIATKLGKLDPEDPKLHMRERARKVTSTEFPVSSAREPSLRRASGREELEEPEEPSVPAKPVTPATALASRTRTNLPSARPTPAPREGRSTRSALKRTHDELEDQPSPTTANFAGSEAASTAADSRAGTPALRPAKKPRTGLRVKNSPMKKKNGTSAGIPRPSGERNSPGPVGNVPREDDNDDYCSSCGGNGELICCDGCTRSFHFGCVDPVLRHDAMPVEWFCNVCRATRDPAHLPSHSGPFAALLEKLDARNSSAFRLPGTIRDRFEGVRTGADGEYEEITPVLKPARKKKNADDEAPDFYRLRDGDGNAAICHSCNKSSGTDRAIVPCSICGLWWHLDCLDPPVAYPPALRTWKCPLHADDLLASLPATLHPAHKYRKVKDVPIIRPAFTRGFVNNGFVEIDLDDAENESGWNDVESFGRTVRLSEQGIKLDFISRIRERSMVKSQGLAKPALRPMEQRSLDEQQAALNLAHLSSPRDGGISALVDAMITQADPSVIDIMARADPGHLEKPSQLNQMDQQSLRAILARAESMTQQIRHLLASAAATTAPTVSTNGPADHVPPPPPTVPSLTNSHSHSSPDFDESEEEDNNSANMDSEDPNNDNAMMDLLLEEGENAAAALKSPASPATATTDDDDVPAMTQGEKTPVQGDGDSLSLQSLEQGGAGAIGKGSGSVPPTPTKGAGISGDELVVLEAGGEGEKVIEEGGGVMGIE</sequence>
<accession>A0AAN6QAN9</accession>
<proteinExistence type="predicted"/>
<keyword evidence="8" id="KW-1185">Reference proteome</keyword>
<feature type="region of interest" description="Disordered" evidence="5">
    <location>
        <begin position="1144"/>
        <end position="1200"/>
    </location>
</feature>
<dbReference type="InterPro" id="IPR019786">
    <property type="entry name" value="Zinc_finger_PHD-type_CS"/>
</dbReference>
<feature type="compositionally biased region" description="Basic and acidic residues" evidence="5">
    <location>
        <begin position="371"/>
        <end position="398"/>
    </location>
</feature>
<gene>
    <name evidence="7" type="ORF">N658DRAFT_482003</name>
</gene>
<reference evidence="7" key="2">
    <citation type="submission" date="2023-05" db="EMBL/GenBank/DDBJ databases">
        <authorList>
            <consortium name="Lawrence Berkeley National Laboratory"/>
            <person name="Steindorff A."/>
            <person name="Hensen N."/>
            <person name="Bonometti L."/>
            <person name="Westerberg I."/>
            <person name="Brannstrom I.O."/>
            <person name="Guillou S."/>
            <person name="Cros-Aarteil S."/>
            <person name="Calhoun S."/>
            <person name="Haridas S."/>
            <person name="Kuo A."/>
            <person name="Mondo S."/>
            <person name="Pangilinan J."/>
            <person name="Riley R."/>
            <person name="Labutti K."/>
            <person name="Andreopoulos B."/>
            <person name="Lipzen A."/>
            <person name="Chen C."/>
            <person name="Yanf M."/>
            <person name="Daum C."/>
            <person name="Ng V."/>
            <person name="Clum A."/>
            <person name="Ohm R."/>
            <person name="Martin F."/>
            <person name="Silar P."/>
            <person name="Natvig D."/>
            <person name="Lalanne C."/>
            <person name="Gautier V."/>
            <person name="Ament-Velasquez S.L."/>
            <person name="Kruys A."/>
            <person name="Hutchinson M.I."/>
            <person name="Powell A.J."/>
            <person name="Barry K."/>
            <person name="Miller A.N."/>
            <person name="Grigoriev I.V."/>
            <person name="Debuchy R."/>
            <person name="Gladieux P."/>
            <person name="Thoren M.H."/>
            <person name="Johannesson H."/>
        </authorList>
    </citation>
    <scope>NUCLEOTIDE SEQUENCE</scope>
    <source>
        <strain evidence="7">CBS 757.83</strain>
    </source>
</reference>
<feature type="compositionally biased region" description="Low complexity" evidence="5">
    <location>
        <begin position="455"/>
        <end position="470"/>
    </location>
</feature>
<dbReference type="InterPro" id="IPR013083">
    <property type="entry name" value="Znf_RING/FYVE/PHD"/>
</dbReference>
<evidence type="ECO:0000256" key="3">
    <source>
        <dbReference type="ARBA" id="ARBA00022833"/>
    </source>
</evidence>
<evidence type="ECO:0000256" key="4">
    <source>
        <dbReference type="PROSITE-ProRule" id="PRU00146"/>
    </source>
</evidence>
<feature type="compositionally biased region" description="Gly residues" evidence="5">
    <location>
        <begin position="1259"/>
        <end position="1268"/>
    </location>
</feature>
<feature type="compositionally biased region" description="Polar residues" evidence="5">
    <location>
        <begin position="44"/>
        <end position="55"/>
    </location>
</feature>
<feature type="region of interest" description="Disordered" evidence="5">
    <location>
        <begin position="320"/>
        <end position="563"/>
    </location>
</feature>
<feature type="compositionally biased region" description="Low complexity" evidence="5">
    <location>
        <begin position="1214"/>
        <end position="1227"/>
    </location>
</feature>
<evidence type="ECO:0000259" key="6">
    <source>
        <dbReference type="PROSITE" id="PS50016"/>
    </source>
</evidence>
<feature type="compositionally biased region" description="Polar residues" evidence="5">
    <location>
        <begin position="700"/>
        <end position="717"/>
    </location>
</feature>
<keyword evidence="2 4" id="KW-0863">Zinc-finger</keyword>
<dbReference type="InterPro" id="IPR011011">
    <property type="entry name" value="Znf_FYVE_PHD"/>
</dbReference>
<evidence type="ECO:0000256" key="2">
    <source>
        <dbReference type="ARBA" id="ARBA00022771"/>
    </source>
</evidence>
<feature type="compositionally biased region" description="Acidic residues" evidence="5">
    <location>
        <begin position="1177"/>
        <end position="1197"/>
    </location>
</feature>
<feature type="compositionally biased region" description="Pro residues" evidence="5">
    <location>
        <begin position="132"/>
        <end position="144"/>
    </location>
</feature>
<feature type="compositionally biased region" description="Basic residues" evidence="5">
    <location>
        <begin position="728"/>
        <end position="747"/>
    </location>
</feature>
<dbReference type="PROSITE" id="PS01359">
    <property type="entry name" value="ZF_PHD_1"/>
    <property type="match status" value="1"/>
</dbReference>
<dbReference type="CDD" id="cd15534">
    <property type="entry name" value="PHD2_PHF12_Rco1"/>
    <property type="match status" value="1"/>
</dbReference>
<comment type="caution">
    <text evidence="7">The sequence shown here is derived from an EMBL/GenBank/DDBJ whole genome shotgun (WGS) entry which is preliminary data.</text>
</comment>
<feature type="compositionally biased region" description="Basic and acidic residues" evidence="5">
    <location>
        <begin position="601"/>
        <end position="613"/>
    </location>
</feature>
<dbReference type="InterPro" id="IPR052819">
    <property type="entry name" value="Chromatin_regulatory_protein"/>
</dbReference>
<dbReference type="GO" id="GO:0006357">
    <property type="term" value="P:regulation of transcription by RNA polymerase II"/>
    <property type="evidence" value="ECO:0007669"/>
    <property type="project" value="TreeGrafter"/>
</dbReference>
<dbReference type="SUPFAM" id="SSF57903">
    <property type="entry name" value="FYVE/PHD zinc finger"/>
    <property type="match status" value="2"/>
</dbReference>
<evidence type="ECO:0000256" key="1">
    <source>
        <dbReference type="ARBA" id="ARBA00022723"/>
    </source>
</evidence>
<feature type="region of interest" description="Disordered" evidence="5">
    <location>
        <begin position="1"/>
        <end position="66"/>
    </location>
</feature>
<feature type="domain" description="PHD-type" evidence="6">
    <location>
        <begin position="776"/>
        <end position="824"/>
    </location>
</feature>
<dbReference type="InterPro" id="IPR019787">
    <property type="entry name" value="Znf_PHD-finger"/>
</dbReference>
<name>A0AAN6QAN9_9PEZI</name>
<organism evidence="7 8">
    <name type="scientific">Parathielavia hyrcaniae</name>
    <dbReference type="NCBI Taxonomy" id="113614"/>
    <lineage>
        <taxon>Eukaryota</taxon>
        <taxon>Fungi</taxon>
        <taxon>Dikarya</taxon>
        <taxon>Ascomycota</taxon>
        <taxon>Pezizomycotina</taxon>
        <taxon>Sordariomycetes</taxon>
        <taxon>Sordariomycetidae</taxon>
        <taxon>Sordariales</taxon>
        <taxon>Chaetomiaceae</taxon>
        <taxon>Parathielavia</taxon>
    </lineage>
</organism>
<feature type="compositionally biased region" description="Low complexity" evidence="5">
    <location>
        <begin position="33"/>
        <end position="43"/>
    </location>
</feature>
<evidence type="ECO:0000256" key="5">
    <source>
        <dbReference type="SAM" id="MobiDB-lite"/>
    </source>
</evidence>
<dbReference type="Proteomes" id="UP001305647">
    <property type="component" value="Unassembled WGS sequence"/>
</dbReference>
<feature type="compositionally biased region" description="Basic and acidic residues" evidence="5">
    <location>
        <begin position="632"/>
        <end position="641"/>
    </location>
</feature>
<dbReference type="GO" id="GO:0032221">
    <property type="term" value="C:Rpd3S complex"/>
    <property type="evidence" value="ECO:0007669"/>
    <property type="project" value="TreeGrafter"/>
</dbReference>
<feature type="region of interest" description="Disordered" evidence="5">
    <location>
        <begin position="106"/>
        <end position="246"/>
    </location>
</feature>
<dbReference type="PROSITE" id="PS50016">
    <property type="entry name" value="ZF_PHD_2"/>
    <property type="match status" value="1"/>
</dbReference>
<dbReference type="Pfam" id="PF00628">
    <property type="entry name" value="PHD"/>
    <property type="match status" value="2"/>
</dbReference>
<protein>
    <recommendedName>
        <fullName evidence="6">PHD-type domain-containing protein</fullName>
    </recommendedName>
</protein>
<keyword evidence="3" id="KW-0862">Zinc</keyword>
<reference evidence="7" key="1">
    <citation type="journal article" date="2023" name="Mol. Phylogenet. Evol.">
        <title>Genome-scale phylogeny and comparative genomics of the fungal order Sordariales.</title>
        <authorList>
            <person name="Hensen N."/>
            <person name="Bonometti L."/>
            <person name="Westerberg I."/>
            <person name="Brannstrom I.O."/>
            <person name="Guillou S."/>
            <person name="Cros-Aarteil S."/>
            <person name="Calhoun S."/>
            <person name="Haridas S."/>
            <person name="Kuo A."/>
            <person name="Mondo S."/>
            <person name="Pangilinan J."/>
            <person name="Riley R."/>
            <person name="LaButti K."/>
            <person name="Andreopoulos B."/>
            <person name="Lipzen A."/>
            <person name="Chen C."/>
            <person name="Yan M."/>
            <person name="Daum C."/>
            <person name="Ng V."/>
            <person name="Clum A."/>
            <person name="Steindorff A."/>
            <person name="Ohm R.A."/>
            <person name="Martin F."/>
            <person name="Silar P."/>
            <person name="Natvig D.O."/>
            <person name="Lalanne C."/>
            <person name="Gautier V."/>
            <person name="Ament-Velasquez S.L."/>
            <person name="Kruys A."/>
            <person name="Hutchinson M.I."/>
            <person name="Powell A.J."/>
            <person name="Barry K."/>
            <person name="Miller A.N."/>
            <person name="Grigoriev I.V."/>
            <person name="Debuchy R."/>
            <person name="Gladieux P."/>
            <person name="Hiltunen Thoren M."/>
            <person name="Johannesson H."/>
        </authorList>
    </citation>
    <scope>NUCLEOTIDE SEQUENCE</scope>
    <source>
        <strain evidence="7">CBS 757.83</strain>
    </source>
</reference>
<evidence type="ECO:0000313" key="8">
    <source>
        <dbReference type="Proteomes" id="UP001305647"/>
    </source>
</evidence>
<dbReference type="GO" id="GO:0008270">
    <property type="term" value="F:zinc ion binding"/>
    <property type="evidence" value="ECO:0007669"/>
    <property type="project" value="UniProtKB-KW"/>
</dbReference>
<feature type="region of interest" description="Disordered" evidence="5">
    <location>
        <begin position="599"/>
        <end position="773"/>
    </location>
</feature>
<keyword evidence="1" id="KW-0479">Metal-binding</keyword>
<dbReference type="Gene3D" id="3.30.40.10">
    <property type="entry name" value="Zinc/RING finger domain, C3HC4 (zinc finger)"/>
    <property type="match status" value="2"/>
</dbReference>
<dbReference type="InterPro" id="IPR001965">
    <property type="entry name" value="Znf_PHD"/>
</dbReference>
<feature type="compositionally biased region" description="Basic residues" evidence="5">
    <location>
        <begin position="320"/>
        <end position="331"/>
    </location>
</feature>
<feature type="compositionally biased region" description="Acidic residues" evidence="5">
    <location>
        <begin position="147"/>
        <end position="174"/>
    </location>
</feature>
<dbReference type="PANTHER" id="PTHR47636">
    <property type="entry name" value="TRANSCRIPTIONAL REGULATORY PROTEIN RCO1"/>
    <property type="match status" value="1"/>
</dbReference>
<dbReference type="CDD" id="cd15535">
    <property type="entry name" value="PHD1_Rco1"/>
    <property type="match status" value="1"/>
</dbReference>
<dbReference type="SMART" id="SM00249">
    <property type="entry name" value="PHD"/>
    <property type="match status" value="2"/>
</dbReference>
<feature type="region of interest" description="Disordered" evidence="5">
    <location>
        <begin position="1214"/>
        <end position="1281"/>
    </location>
</feature>
<feature type="compositionally biased region" description="Low complexity" evidence="5">
    <location>
        <begin position="523"/>
        <end position="548"/>
    </location>
</feature>